<comment type="caution">
    <text evidence="1">The sequence shown here is derived from an EMBL/GenBank/DDBJ whole genome shotgun (WGS) entry which is preliminary data.</text>
</comment>
<dbReference type="Proteomes" id="UP000813018">
    <property type="component" value="Unassembled WGS sequence"/>
</dbReference>
<evidence type="ECO:0000313" key="2">
    <source>
        <dbReference type="Proteomes" id="UP000813018"/>
    </source>
</evidence>
<dbReference type="EMBL" id="JAHYXK010000002">
    <property type="protein sequence ID" value="MBW7466311.1"/>
    <property type="molecule type" value="Genomic_DNA"/>
</dbReference>
<dbReference type="RefSeq" id="WP_219876187.1">
    <property type="nucleotide sequence ID" value="NZ_JAHYXK010000002.1"/>
</dbReference>
<proteinExistence type="predicted"/>
<gene>
    <name evidence="1" type="ORF">K0O23_04465</name>
</gene>
<accession>A0ABS7CR29</accession>
<reference evidence="1 2" key="1">
    <citation type="journal article" date="2016" name="Int. J. Syst. Evol. Microbiol.">
        <title>Pontibacter aydingkolensis sp. nov., isolated from soil of a salt lake.</title>
        <authorList>
            <person name="Osman G."/>
            <person name="Zhang T."/>
            <person name="Lou K."/>
            <person name="Gao Y."/>
            <person name="Chang W."/>
            <person name="Lin Q."/>
            <person name="Yang H.M."/>
            <person name="Huo X.D."/>
            <person name="Wang N."/>
        </authorList>
    </citation>
    <scope>NUCLEOTIDE SEQUENCE [LARGE SCALE GENOMIC DNA]</scope>
    <source>
        <strain evidence="1 2">KACC 19255</strain>
    </source>
</reference>
<protein>
    <recommendedName>
        <fullName evidence="3">DUF922 domain-containing protein</fullName>
    </recommendedName>
</protein>
<keyword evidence="2" id="KW-1185">Reference proteome</keyword>
<organism evidence="1 2">
    <name type="scientific">Pontibacter aydingkolensis</name>
    <dbReference type="NCBI Taxonomy" id="1911536"/>
    <lineage>
        <taxon>Bacteria</taxon>
        <taxon>Pseudomonadati</taxon>
        <taxon>Bacteroidota</taxon>
        <taxon>Cytophagia</taxon>
        <taxon>Cytophagales</taxon>
        <taxon>Hymenobacteraceae</taxon>
        <taxon>Pontibacter</taxon>
    </lineage>
</organism>
<evidence type="ECO:0000313" key="1">
    <source>
        <dbReference type="EMBL" id="MBW7466311.1"/>
    </source>
</evidence>
<sequence length="384" mass="44142">MKFRNNFKSNHLRGKAYRRAALWALVLLVIISMWAAGPPVASTEPIILKEKPLPIAPKEFFIANVIDERQNKKAIAYLFPAPVGAAMPTKAVPVDLKGGTQVALQQYLRKNLPHNTKLRPVVMHLKELNVTESAPAKGRVEGRVVSHVMFSYLRDGEEVPLMDHQGGIKYNRPASQQDVVEPSIRQVITESLRYFDGWMNQEANRSELLAKSLKVSFTDYTTDRKDDTVFYTLSRPLKWMDFLANPTKESRYAAAVYPGFAYEGRNEVKNGVIHLNLTMKVFVVKSASWAKAAARDAYTLNHEQRHFDIVKLVAERFKQKLHPDSLTIGDYNSIMQYKYIESFREMNRLQEQYDRETAHGTKQLEQARWNQKIDDELRAFKVKK</sequence>
<evidence type="ECO:0008006" key="3">
    <source>
        <dbReference type="Google" id="ProtNLM"/>
    </source>
</evidence>
<name>A0ABS7CR29_9BACT</name>